<feature type="domain" description="CCZ1/INTU second Longin" evidence="3">
    <location>
        <begin position="211"/>
        <end position="264"/>
    </location>
</feature>
<dbReference type="InterPro" id="IPR043988">
    <property type="entry name" value="CCZ1/INTU_longin_2"/>
</dbReference>
<evidence type="ECO:0000313" key="6">
    <source>
        <dbReference type="Proteomes" id="UP000887458"/>
    </source>
</evidence>
<evidence type="ECO:0000313" key="5">
    <source>
        <dbReference type="EMBL" id="KAH9413476.1"/>
    </source>
</evidence>
<dbReference type="PANTHER" id="PTHR13056:SF0">
    <property type="entry name" value="VACUOLAR FUSION PROTEIN CCZ1 HOMOLOG-RELATED"/>
    <property type="match status" value="1"/>
</dbReference>
<sequence>MSQVKIRHPIQLIKYFVFNTKWGSKEGNEHEKLIYYYHKPTLVIGIDQKISDVGLAEAVINFGRQFGDITESLQGDRLRFIFHELADDFWSSMFISESYSVHKSGEDSTQIAEYHENEICDNFFKLKLENIYNYFRLLNGPINELCSKLSRQEFLDKCQDFFDNYIPNIELLPFNLIELYSSIQYLPLSNNTFMAVQSLLNCVQANDSRIDSYIFIYNDQLVSSSLSLFDTQILYNYLTNIIIPDAVKEEISGISNKTRWLQVNIPVYLIGHPDCHQSKFGYLCLFRSINGSTIGLILTEFDENILKECGTLLSGRLVSLTNKLHETVTQIAKQPDSKLSNDNSAKDIKFIYVNYSNCAQRGNSNCRKLIDSDFTRLIIDVESDLHQQQRFNDEQVFELIGKNMNDAWLVTRNSDCRSLFAMLNYKNANVIEASDMIDAMQNKHFKNLFFGI</sequence>
<dbReference type="Pfam" id="PF19033">
    <property type="entry name" value="Intu_longin_3"/>
    <property type="match status" value="1"/>
</dbReference>
<proteinExistence type="inferred from homology"/>
<dbReference type="Pfam" id="PF19032">
    <property type="entry name" value="Intu_longin_2"/>
    <property type="match status" value="1"/>
</dbReference>
<organism evidence="5 6">
    <name type="scientific">Dermatophagoides pteronyssinus</name>
    <name type="common">European house dust mite</name>
    <dbReference type="NCBI Taxonomy" id="6956"/>
    <lineage>
        <taxon>Eukaryota</taxon>
        <taxon>Metazoa</taxon>
        <taxon>Ecdysozoa</taxon>
        <taxon>Arthropoda</taxon>
        <taxon>Chelicerata</taxon>
        <taxon>Arachnida</taxon>
        <taxon>Acari</taxon>
        <taxon>Acariformes</taxon>
        <taxon>Sarcoptiformes</taxon>
        <taxon>Astigmata</taxon>
        <taxon>Psoroptidia</taxon>
        <taxon>Analgoidea</taxon>
        <taxon>Pyroglyphidae</taxon>
        <taxon>Dermatophagoidinae</taxon>
        <taxon>Dermatophagoides</taxon>
    </lineage>
</organism>
<accession>A0ABQ8IT38</accession>
<reference evidence="5 6" key="2">
    <citation type="journal article" date="2022" name="Mol. Biol. Evol.">
        <title>Comparative Genomics Reveals Insights into the Divergent Evolution of Astigmatic Mites and Household Pest Adaptations.</title>
        <authorList>
            <person name="Xiong Q."/>
            <person name="Wan A.T."/>
            <person name="Liu X."/>
            <person name="Fung C.S."/>
            <person name="Xiao X."/>
            <person name="Malainual N."/>
            <person name="Hou J."/>
            <person name="Wang L."/>
            <person name="Wang M."/>
            <person name="Yang K.Y."/>
            <person name="Cui Y."/>
            <person name="Leung E.L."/>
            <person name="Nong W."/>
            <person name="Shin S.K."/>
            <person name="Au S.W."/>
            <person name="Jeong K.Y."/>
            <person name="Chew F.T."/>
            <person name="Hui J.H."/>
            <person name="Leung T.F."/>
            <person name="Tungtrongchitr A."/>
            <person name="Zhong N."/>
            <person name="Liu Z."/>
            <person name="Tsui S.K."/>
        </authorList>
    </citation>
    <scope>NUCLEOTIDE SEQUENCE [LARGE SCALE GENOMIC DNA]</scope>
    <source>
        <strain evidence="5">Derp</strain>
    </source>
</reference>
<dbReference type="InterPro" id="IPR043989">
    <property type="entry name" value="CCZ1/INTU/HSP4_longin_3"/>
</dbReference>
<protein>
    <submittedName>
        <fullName evidence="5">Vacuolar fusion protein ccz1</fullName>
    </submittedName>
</protein>
<dbReference type="EMBL" id="NJHN03000121">
    <property type="protein sequence ID" value="KAH9413476.1"/>
    <property type="molecule type" value="Genomic_DNA"/>
</dbReference>
<dbReference type="Pfam" id="PF19031">
    <property type="entry name" value="Intu_longin_1"/>
    <property type="match status" value="1"/>
</dbReference>
<evidence type="ECO:0000259" key="3">
    <source>
        <dbReference type="Pfam" id="PF19032"/>
    </source>
</evidence>
<comment type="caution">
    <text evidence="5">The sequence shown here is derived from an EMBL/GenBank/DDBJ whole genome shotgun (WGS) entry which is preliminary data.</text>
</comment>
<dbReference type="PANTHER" id="PTHR13056">
    <property type="entry name" value="VACUOLAR FUSION PROTEIN CCZ1 HOMOLOG-RELATED"/>
    <property type="match status" value="1"/>
</dbReference>
<dbReference type="InterPro" id="IPR043987">
    <property type="entry name" value="CCZ1/INTU/HSP4_longin_1"/>
</dbReference>
<reference evidence="5 6" key="1">
    <citation type="journal article" date="2018" name="J. Allergy Clin. Immunol.">
        <title>High-quality assembly of Dermatophagoides pteronyssinus genome and transcriptome reveals a wide range of novel allergens.</title>
        <authorList>
            <person name="Liu X.Y."/>
            <person name="Yang K.Y."/>
            <person name="Wang M.Q."/>
            <person name="Kwok J.S."/>
            <person name="Zeng X."/>
            <person name="Yang Z."/>
            <person name="Xiao X.J."/>
            <person name="Lau C.P."/>
            <person name="Li Y."/>
            <person name="Huang Z.M."/>
            <person name="Ba J.G."/>
            <person name="Yim A.K."/>
            <person name="Ouyang C.Y."/>
            <person name="Ngai S.M."/>
            <person name="Chan T.F."/>
            <person name="Leung E.L."/>
            <person name="Liu L."/>
            <person name="Liu Z.G."/>
            <person name="Tsui S.K."/>
        </authorList>
    </citation>
    <scope>NUCLEOTIDE SEQUENCE [LARGE SCALE GENOMIC DNA]</scope>
    <source>
        <strain evidence="5">Derp</strain>
    </source>
</reference>
<comment type="similarity">
    <text evidence="1">Belongs to the CCZ1 family.</text>
</comment>
<dbReference type="InterPro" id="IPR013176">
    <property type="entry name" value="Ccz1"/>
</dbReference>
<evidence type="ECO:0000256" key="1">
    <source>
        <dbReference type="ARBA" id="ARBA00005352"/>
    </source>
</evidence>
<dbReference type="Proteomes" id="UP000887458">
    <property type="component" value="Unassembled WGS sequence"/>
</dbReference>
<evidence type="ECO:0000259" key="2">
    <source>
        <dbReference type="Pfam" id="PF19031"/>
    </source>
</evidence>
<keyword evidence="6" id="KW-1185">Reference proteome</keyword>
<evidence type="ECO:0000259" key="4">
    <source>
        <dbReference type="Pfam" id="PF19033"/>
    </source>
</evidence>
<name>A0ABQ8IT38_DERPT</name>
<gene>
    <name evidence="5" type="primary">CCZ1</name>
    <name evidence="5" type="ORF">DERP_007954</name>
</gene>
<feature type="domain" description="CCZ1/INTU/HPS4 third Longin" evidence="4">
    <location>
        <begin position="346"/>
        <end position="436"/>
    </location>
</feature>
<feature type="domain" description="CCZ1/INTU/HSP4 first Longin" evidence="2">
    <location>
        <begin position="15"/>
        <end position="140"/>
    </location>
</feature>